<dbReference type="RefSeq" id="WP_090159680.1">
    <property type="nucleotide sequence ID" value="NZ_JAJATZ010000009.1"/>
</dbReference>
<sequence>MKYVAMIVVGLLLGGVAGYMSWQRMAEIEAVNDAPAYLVLRADLPDAFLEAGSQLRPEHLTSVQIPETGGNLGDYAFPDSAATRQFVTLQPINMRLPRGRILTRDLFEDVAETRLDQVITPGMRALTISVDTKSALNYQVAPGNRVDLIGVRSNLAGSEAEILMEDVKVIAVGDMFSYDEWLASGRDNYSTLTLEMTPQDALALSQATPALDGPVSVVLRSQCDTDAATDPGCL</sequence>
<protein>
    <submittedName>
        <fullName evidence="2">Flp pilus assembly protein CpaB</fullName>
    </submittedName>
</protein>
<organism evidence="2 3">
    <name type="scientific">Loktanella gaetbuli</name>
    <dbReference type="NCBI Taxonomy" id="2881335"/>
    <lineage>
        <taxon>Bacteria</taxon>
        <taxon>Pseudomonadati</taxon>
        <taxon>Pseudomonadota</taxon>
        <taxon>Alphaproteobacteria</taxon>
        <taxon>Rhodobacterales</taxon>
        <taxon>Roseobacteraceae</taxon>
        <taxon>Loktanella</taxon>
    </lineage>
</organism>
<feature type="domain" description="Flp pilus assembly protein RcpC/CpaB" evidence="1">
    <location>
        <begin position="115"/>
        <end position="220"/>
    </location>
</feature>
<evidence type="ECO:0000313" key="2">
    <source>
        <dbReference type="EMBL" id="MCB5200588.1"/>
    </source>
</evidence>
<name>A0ABS8BXW8_9RHOB</name>
<comment type="caution">
    <text evidence="2">The sequence shown here is derived from an EMBL/GenBank/DDBJ whole genome shotgun (WGS) entry which is preliminary data.</text>
</comment>
<dbReference type="NCBIfam" id="TIGR03177">
    <property type="entry name" value="pilus_cpaB"/>
    <property type="match status" value="1"/>
</dbReference>
<dbReference type="EMBL" id="JAJATZ010000009">
    <property type="protein sequence ID" value="MCB5200588.1"/>
    <property type="molecule type" value="Genomic_DNA"/>
</dbReference>
<evidence type="ECO:0000313" key="3">
    <source>
        <dbReference type="Proteomes" id="UP001138961"/>
    </source>
</evidence>
<reference evidence="2" key="1">
    <citation type="submission" date="2021-10" db="EMBL/GenBank/DDBJ databases">
        <title>Loktanella gaetbuli sp. nov., isolated from a tidal flat.</title>
        <authorList>
            <person name="Park S."/>
            <person name="Yoon J.-H."/>
        </authorList>
    </citation>
    <scope>NUCLEOTIDE SEQUENCE</scope>
    <source>
        <strain evidence="2">TSTF-M6</strain>
    </source>
</reference>
<dbReference type="InterPro" id="IPR017592">
    <property type="entry name" value="Pilus_assmbl_Flp-typ_CpaB"/>
</dbReference>
<dbReference type="Pfam" id="PF16976">
    <property type="entry name" value="RcpC"/>
    <property type="match status" value="1"/>
</dbReference>
<keyword evidence="3" id="KW-1185">Reference proteome</keyword>
<dbReference type="Proteomes" id="UP001138961">
    <property type="component" value="Unassembled WGS sequence"/>
</dbReference>
<accession>A0ABS8BXW8</accession>
<gene>
    <name evidence="2" type="primary">cpaB</name>
    <name evidence="2" type="ORF">LGQ03_15205</name>
</gene>
<proteinExistence type="predicted"/>
<evidence type="ECO:0000259" key="1">
    <source>
        <dbReference type="Pfam" id="PF16976"/>
    </source>
</evidence>
<dbReference type="InterPro" id="IPR031571">
    <property type="entry name" value="RcpC_dom"/>
</dbReference>